<dbReference type="PANTHER" id="PTHR47175">
    <property type="entry name" value="LIPASE ATG15-RELATED"/>
    <property type="match status" value="1"/>
</dbReference>
<comment type="subunit">
    <text evidence="5">Binds to both phosphatidylinositol (PI) and phosphatidylinositol 3,5-bisphosphate (PIP2).</text>
</comment>
<evidence type="ECO:0000259" key="23">
    <source>
        <dbReference type="Pfam" id="PF01764"/>
    </source>
</evidence>
<dbReference type="GO" id="GO:0005775">
    <property type="term" value="C:vacuolar lumen"/>
    <property type="evidence" value="ECO:0007669"/>
    <property type="project" value="TreeGrafter"/>
</dbReference>
<keyword evidence="18" id="KW-0325">Glycoprotein</keyword>
<keyword evidence="15" id="KW-0072">Autophagy</keyword>
<gene>
    <name evidence="24" type="primary">ATG15</name>
    <name evidence="24" type="ORF">I7I51_02529</name>
</gene>
<comment type="similarity">
    <text evidence="4">Belongs to the AB hydrolase superfamily. Lipase family.</text>
</comment>
<reference evidence="24" key="1">
    <citation type="submission" date="2021-01" db="EMBL/GenBank/DDBJ databases">
        <title>Chromosome-level genome assembly of a human fungal pathogen reveals clustering of transcriptionally co-regulated genes.</title>
        <authorList>
            <person name="Voorhies M."/>
            <person name="Cohen S."/>
            <person name="Shea T.P."/>
            <person name="Petrus S."/>
            <person name="Munoz J.F."/>
            <person name="Poplawski S."/>
            <person name="Goldman W.E."/>
            <person name="Michael T."/>
            <person name="Cuomo C.A."/>
            <person name="Sil A."/>
            <person name="Beyhan S."/>
        </authorList>
    </citation>
    <scope>NUCLEOTIDE SEQUENCE</scope>
    <source>
        <strain evidence="24">WU24</strain>
    </source>
</reference>
<dbReference type="EMBL" id="CP069112">
    <property type="protein sequence ID" value="QSS62789.1"/>
    <property type="molecule type" value="Genomic_DNA"/>
</dbReference>
<dbReference type="VEuPathDB" id="FungiDB:I7I51_02529"/>
<feature type="region of interest" description="Disordered" evidence="21">
    <location>
        <begin position="516"/>
        <end position="542"/>
    </location>
</feature>
<dbReference type="PANTHER" id="PTHR47175:SF2">
    <property type="entry name" value="LIPASE ATG15-RELATED"/>
    <property type="match status" value="1"/>
</dbReference>
<dbReference type="GO" id="GO:0004806">
    <property type="term" value="F:triacylglycerol lipase activity"/>
    <property type="evidence" value="ECO:0007669"/>
    <property type="project" value="UniProtKB-EC"/>
</dbReference>
<dbReference type="GO" id="GO:0004620">
    <property type="term" value="F:phospholipase activity"/>
    <property type="evidence" value="ECO:0007669"/>
    <property type="project" value="TreeGrafter"/>
</dbReference>
<feature type="chain" id="PRO_5034280122" description="Putative lipase ATG15" evidence="22">
    <location>
        <begin position="37"/>
        <end position="601"/>
    </location>
</feature>
<comment type="catalytic activity">
    <reaction evidence="1">
        <text>a triacylglycerol + H2O = a diacylglycerol + a fatty acid + H(+)</text>
        <dbReference type="Rhea" id="RHEA:12044"/>
        <dbReference type="ChEBI" id="CHEBI:15377"/>
        <dbReference type="ChEBI" id="CHEBI:15378"/>
        <dbReference type="ChEBI" id="CHEBI:17855"/>
        <dbReference type="ChEBI" id="CHEBI:18035"/>
        <dbReference type="ChEBI" id="CHEBI:28868"/>
        <dbReference type="EC" id="3.1.1.3"/>
    </reaction>
</comment>
<keyword evidence="14" id="KW-1133">Transmembrane helix</keyword>
<evidence type="ECO:0000313" key="24">
    <source>
        <dbReference type="EMBL" id="QSS62789.1"/>
    </source>
</evidence>
<evidence type="ECO:0000256" key="21">
    <source>
        <dbReference type="SAM" id="MobiDB-lite"/>
    </source>
</evidence>
<proteinExistence type="inferred from homology"/>
<evidence type="ECO:0000256" key="3">
    <source>
        <dbReference type="ARBA" id="ARBA00004343"/>
    </source>
</evidence>
<evidence type="ECO:0000256" key="6">
    <source>
        <dbReference type="ARBA" id="ARBA00013279"/>
    </source>
</evidence>
<evidence type="ECO:0000256" key="15">
    <source>
        <dbReference type="ARBA" id="ARBA00023006"/>
    </source>
</evidence>
<feature type="signal peptide" evidence="22">
    <location>
        <begin position="1"/>
        <end position="36"/>
    </location>
</feature>
<evidence type="ECO:0000256" key="17">
    <source>
        <dbReference type="ARBA" id="ARBA00023136"/>
    </source>
</evidence>
<evidence type="ECO:0000256" key="18">
    <source>
        <dbReference type="ARBA" id="ARBA00023180"/>
    </source>
</evidence>
<dbReference type="GO" id="GO:0034727">
    <property type="term" value="P:piecemeal microautophagy of the nucleus"/>
    <property type="evidence" value="ECO:0007669"/>
    <property type="project" value="TreeGrafter"/>
</dbReference>
<comment type="subcellular location">
    <subcellularLocation>
        <location evidence="3">Endosome</location>
        <location evidence="3">Multivesicular body membrane</location>
        <topology evidence="3">Single-pass type II membrane protein</topology>
    </subcellularLocation>
    <subcellularLocation>
        <location evidence="2">Prevacuolar compartment membrane</location>
        <topology evidence="2">Single-pass type II membrane protein</topology>
    </subcellularLocation>
</comment>
<dbReference type="AlphaFoldDB" id="A0A8A1MA21"/>
<dbReference type="CDD" id="cd00519">
    <property type="entry name" value="Lipase_3"/>
    <property type="match status" value="1"/>
</dbReference>
<dbReference type="GO" id="GO:0006660">
    <property type="term" value="P:phosphatidylserine catabolic process"/>
    <property type="evidence" value="ECO:0007669"/>
    <property type="project" value="TreeGrafter"/>
</dbReference>
<evidence type="ECO:0000256" key="11">
    <source>
        <dbReference type="ARBA" id="ARBA00022801"/>
    </source>
</evidence>
<name>A0A8A1MA21_AJECA</name>
<keyword evidence="17" id="KW-0472">Membrane</keyword>
<evidence type="ECO:0000256" key="10">
    <source>
        <dbReference type="ARBA" id="ARBA00022753"/>
    </source>
</evidence>
<evidence type="ECO:0000256" key="12">
    <source>
        <dbReference type="ARBA" id="ARBA00022963"/>
    </source>
</evidence>
<keyword evidence="10" id="KW-0967">Endosome</keyword>
<keyword evidence="9" id="KW-0812">Transmembrane</keyword>
<evidence type="ECO:0000256" key="22">
    <source>
        <dbReference type="SAM" id="SignalP"/>
    </source>
</evidence>
<organism evidence="24 25">
    <name type="scientific">Ajellomyces capsulatus</name>
    <name type="common">Darling's disease fungus</name>
    <name type="synonym">Histoplasma capsulatum</name>
    <dbReference type="NCBI Taxonomy" id="5037"/>
    <lineage>
        <taxon>Eukaryota</taxon>
        <taxon>Fungi</taxon>
        <taxon>Dikarya</taxon>
        <taxon>Ascomycota</taxon>
        <taxon>Pezizomycotina</taxon>
        <taxon>Eurotiomycetes</taxon>
        <taxon>Eurotiomycetidae</taxon>
        <taxon>Onygenales</taxon>
        <taxon>Ajellomycetaceae</taxon>
        <taxon>Histoplasma</taxon>
    </lineage>
</organism>
<keyword evidence="12" id="KW-0442">Lipid degradation</keyword>
<dbReference type="SUPFAM" id="SSF53474">
    <property type="entry name" value="alpha/beta-Hydrolases"/>
    <property type="match status" value="1"/>
</dbReference>
<accession>A0A8A1MA21</accession>
<evidence type="ECO:0000313" key="25">
    <source>
        <dbReference type="Proteomes" id="UP000663671"/>
    </source>
</evidence>
<protein>
    <recommendedName>
        <fullName evidence="7">Putative lipase ATG15</fullName>
        <ecNumber evidence="6">3.1.1.3</ecNumber>
    </recommendedName>
    <alternativeName>
        <fullName evidence="20">Autophagy-related protein 15</fullName>
    </alternativeName>
    <alternativeName>
        <fullName evidence="8">Putative lipase atg15</fullName>
    </alternativeName>
</protein>
<evidence type="ECO:0000256" key="20">
    <source>
        <dbReference type="ARBA" id="ARBA00029828"/>
    </source>
</evidence>
<dbReference type="OrthoDB" id="58570at2759"/>
<keyword evidence="11" id="KW-0378">Hydrolase</keyword>
<dbReference type="InterPro" id="IPR002921">
    <property type="entry name" value="Fungal_lipase-type"/>
</dbReference>
<evidence type="ECO:0000256" key="13">
    <source>
        <dbReference type="ARBA" id="ARBA00022968"/>
    </source>
</evidence>
<dbReference type="Proteomes" id="UP000663671">
    <property type="component" value="Chromosome 7"/>
</dbReference>
<dbReference type="InterPro" id="IPR050805">
    <property type="entry name" value="ATG15_Lipase"/>
</dbReference>
<evidence type="ECO:0000256" key="8">
    <source>
        <dbReference type="ARBA" id="ARBA00019241"/>
    </source>
</evidence>
<dbReference type="GO" id="GO:0034496">
    <property type="term" value="P:multivesicular body membrane disassembly"/>
    <property type="evidence" value="ECO:0007669"/>
    <property type="project" value="TreeGrafter"/>
</dbReference>
<dbReference type="GO" id="GO:0032585">
    <property type="term" value="C:multivesicular body membrane"/>
    <property type="evidence" value="ECO:0007669"/>
    <property type="project" value="UniProtKB-SubCell"/>
</dbReference>
<evidence type="ECO:0000256" key="16">
    <source>
        <dbReference type="ARBA" id="ARBA00023098"/>
    </source>
</evidence>
<dbReference type="Gene3D" id="3.40.50.1820">
    <property type="entry name" value="alpha/beta hydrolase"/>
    <property type="match status" value="1"/>
</dbReference>
<dbReference type="Pfam" id="PF01764">
    <property type="entry name" value="Lipase_3"/>
    <property type="match status" value="1"/>
</dbReference>
<dbReference type="GO" id="GO:0046461">
    <property type="term" value="P:neutral lipid catabolic process"/>
    <property type="evidence" value="ECO:0007669"/>
    <property type="project" value="TreeGrafter"/>
</dbReference>
<comment type="function">
    <text evidence="19">Lipase which is essential for lysis of subvacuolar cytoplasm to vacuole targeted bodies and intravacuolar autophagic bodies. Involved in the lysis of intravacuolar multivesicular body (MVB) vesicles. The intravacuolar membrane disintegration by ATG15 is critical to life span extension.</text>
</comment>
<keyword evidence="22" id="KW-0732">Signal</keyword>
<keyword evidence="16" id="KW-0443">Lipid metabolism</keyword>
<keyword evidence="13" id="KW-0735">Signal-anchor</keyword>
<evidence type="ECO:0000256" key="2">
    <source>
        <dbReference type="ARBA" id="ARBA00004270"/>
    </source>
</evidence>
<evidence type="ECO:0000256" key="1">
    <source>
        <dbReference type="ARBA" id="ARBA00001024"/>
    </source>
</evidence>
<dbReference type="FunFam" id="3.40.50.1820:FF:000129">
    <property type="entry name" value="Autophagy related lipase Atg15, putative"/>
    <property type="match status" value="1"/>
</dbReference>
<evidence type="ECO:0000256" key="9">
    <source>
        <dbReference type="ARBA" id="ARBA00022692"/>
    </source>
</evidence>
<feature type="domain" description="Fungal lipase-type" evidence="23">
    <location>
        <begin position="291"/>
        <end position="318"/>
    </location>
</feature>
<evidence type="ECO:0000256" key="14">
    <source>
        <dbReference type="ARBA" id="ARBA00022989"/>
    </source>
</evidence>
<sequence length="601" mass="65533">MRPFRWRRKKRSTGSNMMGLDLLVSLLALSVSPCIAATRSPLQIPVLDTQPIETGREFTLRHMLHHGTYRDPLLHKRLDIRPDTLLWAASENGEKRESVPRFRVSSRPINIHRLSDRHVSVVEDYLSIARMTSSAVTLSSDYWTLDEVDAPDVTDKETVLSLAKMTSNAYIMIPGSGEWFDVVPPFNHSDSFGWDSDGLRGHIYSDNTNSTIVVVLKGTSAAIFDGGGTTTNDKVNDNLFFSCCCAQGGHYFWRQVCDCYSSTYTCNTACVRKALRQENRYYRAALNLYSNITAMYPQSNIWVTGHSLGGAVSSLLGMTYGLPVVTFEAVPEALPASRLGLPPPPGTDPSSPQARNYTGAYHFGHTADPIYMGTCNGATSVCTLGGYAMESSCHTGQLCTYDTVEDFGWRVGIGTHRIREVITDVIERYDDVPTCAPFTECVDCNNWKFFESNETTPTPTTTTTSTSTRTRTSTCKTPGWWGCLDPTTTPTTTATTSTTSTSTCKTPGWFGCKDPTTTSTVPTASPAPTITPTSPPTTTASTTSTCESPGWFGCNDPTSTTTFPVPSTTSTSTPCSTPGWFWGCRDQTTTTSASPPITSPP</sequence>
<dbReference type="EC" id="3.1.1.3" evidence="6"/>
<evidence type="ECO:0000256" key="7">
    <source>
        <dbReference type="ARBA" id="ARBA00018542"/>
    </source>
</evidence>
<dbReference type="InterPro" id="IPR029058">
    <property type="entry name" value="AB_hydrolase_fold"/>
</dbReference>
<evidence type="ECO:0000256" key="5">
    <source>
        <dbReference type="ARBA" id="ARBA00011137"/>
    </source>
</evidence>
<evidence type="ECO:0000256" key="4">
    <source>
        <dbReference type="ARBA" id="ARBA00010701"/>
    </source>
</evidence>
<evidence type="ECO:0000256" key="19">
    <source>
        <dbReference type="ARBA" id="ARBA00024663"/>
    </source>
</evidence>